<organism evidence="1 2">
    <name type="scientific">Podospora didyma</name>
    <dbReference type="NCBI Taxonomy" id="330526"/>
    <lineage>
        <taxon>Eukaryota</taxon>
        <taxon>Fungi</taxon>
        <taxon>Dikarya</taxon>
        <taxon>Ascomycota</taxon>
        <taxon>Pezizomycotina</taxon>
        <taxon>Sordariomycetes</taxon>
        <taxon>Sordariomycetidae</taxon>
        <taxon>Sordariales</taxon>
        <taxon>Podosporaceae</taxon>
        <taxon>Podospora</taxon>
    </lineage>
</organism>
<gene>
    <name evidence="1" type="ORF">B0H63DRAFT_214544</name>
</gene>
<dbReference type="AlphaFoldDB" id="A0AAE0TWD7"/>
<comment type="caution">
    <text evidence="1">The sequence shown here is derived from an EMBL/GenBank/DDBJ whole genome shotgun (WGS) entry which is preliminary data.</text>
</comment>
<keyword evidence="2" id="KW-1185">Reference proteome</keyword>
<evidence type="ECO:0000313" key="2">
    <source>
        <dbReference type="Proteomes" id="UP001285441"/>
    </source>
</evidence>
<proteinExistence type="predicted"/>
<dbReference type="Proteomes" id="UP001285441">
    <property type="component" value="Unassembled WGS sequence"/>
</dbReference>
<protein>
    <submittedName>
        <fullName evidence="1">Uncharacterized protein</fullName>
    </submittedName>
</protein>
<reference evidence="1" key="2">
    <citation type="submission" date="2023-06" db="EMBL/GenBank/DDBJ databases">
        <authorList>
            <consortium name="Lawrence Berkeley National Laboratory"/>
            <person name="Haridas S."/>
            <person name="Hensen N."/>
            <person name="Bonometti L."/>
            <person name="Westerberg I."/>
            <person name="Brannstrom I.O."/>
            <person name="Guillou S."/>
            <person name="Cros-Aarteil S."/>
            <person name="Calhoun S."/>
            <person name="Kuo A."/>
            <person name="Mondo S."/>
            <person name="Pangilinan J."/>
            <person name="Riley R."/>
            <person name="LaButti K."/>
            <person name="Andreopoulos B."/>
            <person name="Lipzen A."/>
            <person name="Chen C."/>
            <person name="Yanf M."/>
            <person name="Daum C."/>
            <person name="Ng V."/>
            <person name="Clum A."/>
            <person name="Steindorff A."/>
            <person name="Ohm R."/>
            <person name="Martin F."/>
            <person name="Silar P."/>
            <person name="Natvig D."/>
            <person name="Lalanne C."/>
            <person name="Gautier V."/>
            <person name="Ament-velasquez S.L."/>
            <person name="Kruys A."/>
            <person name="Hutchinson M.I."/>
            <person name="Powell A.J."/>
            <person name="Barry K."/>
            <person name="Miller A.N."/>
            <person name="Grigoriev I.V."/>
            <person name="Debuchy R."/>
            <person name="Gladieux P."/>
            <person name="Thoren M.H."/>
            <person name="Johannesson H."/>
        </authorList>
    </citation>
    <scope>NUCLEOTIDE SEQUENCE</scope>
    <source>
        <strain evidence="1">CBS 232.78</strain>
    </source>
</reference>
<sequence length="219" mass="24462">MMNGLWRKGFFFSIFSCNSPKTTNNIFSEEGAGQMLGRNIQYLTPEMGKVLGCCCRNVLHIHRPLLPPLGAWVGSTDNQGDVSHTQAAFGRLANRFWVGAERREVGSDRRDWAAACLKTKLGILVAEPAEQNGRSREWESLVSQCTFWFVHRTFEAHVIITSFSLVSCSLVSRFPRRPTVGPDAFATSSRSTWMQYYDARGCNSSPSNPQPLLLLLLVG</sequence>
<accession>A0AAE0TWD7</accession>
<dbReference type="EMBL" id="JAULSW010000005">
    <property type="protein sequence ID" value="KAK3381850.1"/>
    <property type="molecule type" value="Genomic_DNA"/>
</dbReference>
<name>A0AAE0TWD7_9PEZI</name>
<reference evidence="1" key="1">
    <citation type="journal article" date="2023" name="Mol. Phylogenet. Evol.">
        <title>Genome-scale phylogeny and comparative genomics of the fungal order Sordariales.</title>
        <authorList>
            <person name="Hensen N."/>
            <person name="Bonometti L."/>
            <person name="Westerberg I."/>
            <person name="Brannstrom I.O."/>
            <person name="Guillou S."/>
            <person name="Cros-Aarteil S."/>
            <person name="Calhoun S."/>
            <person name="Haridas S."/>
            <person name="Kuo A."/>
            <person name="Mondo S."/>
            <person name="Pangilinan J."/>
            <person name="Riley R."/>
            <person name="LaButti K."/>
            <person name="Andreopoulos B."/>
            <person name="Lipzen A."/>
            <person name="Chen C."/>
            <person name="Yan M."/>
            <person name="Daum C."/>
            <person name="Ng V."/>
            <person name="Clum A."/>
            <person name="Steindorff A."/>
            <person name="Ohm R.A."/>
            <person name="Martin F."/>
            <person name="Silar P."/>
            <person name="Natvig D.O."/>
            <person name="Lalanne C."/>
            <person name="Gautier V."/>
            <person name="Ament-Velasquez S.L."/>
            <person name="Kruys A."/>
            <person name="Hutchinson M.I."/>
            <person name="Powell A.J."/>
            <person name="Barry K."/>
            <person name="Miller A.N."/>
            <person name="Grigoriev I.V."/>
            <person name="Debuchy R."/>
            <person name="Gladieux P."/>
            <person name="Hiltunen Thoren M."/>
            <person name="Johannesson H."/>
        </authorList>
    </citation>
    <scope>NUCLEOTIDE SEQUENCE</scope>
    <source>
        <strain evidence="1">CBS 232.78</strain>
    </source>
</reference>
<evidence type="ECO:0000313" key="1">
    <source>
        <dbReference type="EMBL" id="KAK3381850.1"/>
    </source>
</evidence>